<gene>
    <name evidence="3" type="ORF">FQN60_011842</name>
</gene>
<dbReference type="EMBL" id="VOFY01000002">
    <property type="protein sequence ID" value="KAA8594707.1"/>
    <property type="molecule type" value="Genomic_DNA"/>
</dbReference>
<organism evidence="3 4">
    <name type="scientific">Etheostoma spectabile</name>
    <name type="common">orangethroat darter</name>
    <dbReference type="NCBI Taxonomy" id="54343"/>
    <lineage>
        <taxon>Eukaryota</taxon>
        <taxon>Metazoa</taxon>
        <taxon>Chordata</taxon>
        <taxon>Craniata</taxon>
        <taxon>Vertebrata</taxon>
        <taxon>Euteleostomi</taxon>
        <taxon>Actinopterygii</taxon>
        <taxon>Neopterygii</taxon>
        <taxon>Teleostei</taxon>
        <taxon>Neoteleostei</taxon>
        <taxon>Acanthomorphata</taxon>
        <taxon>Eupercaria</taxon>
        <taxon>Perciformes</taxon>
        <taxon>Percoidei</taxon>
        <taxon>Percidae</taxon>
        <taxon>Etheostomatinae</taxon>
        <taxon>Etheostoma</taxon>
    </lineage>
</organism>
<dbReference type="Proteomes" id="UP000327493">
    <property type="component" value="Chromosome 2"/>
</dbReference>
<feature type="region of interest" description="Disordered" evidence="2">
    <location>
        <begin position="466"/>
        <end position="565"/>
    </location>
</feature>
<evidence type="ECO:0000256" key="2">
    <source>
        <dbReference type="SAM" id="MobiDB-lite"/>
    </source>
</evidence>
<feature type="compositionally biased region" description="Polar residues" evidence="2">
    <location>
        <begin position="487"/>
        <end position="499"/>
    </location>
</feature>
<feature type="compositionally biased region" description="Polar residues" evidence="2">
    <location>
        <begin position="890"/>
        <end position="900"/>
    </location>
</feature>
<evidence type="ECO:0000256" key="1">
    <source>
        <dbReference type="SAM" id="Coils"/>
    </source>
</evidence>
<keyword evidence="1" id="KW-0175">Coiled coil</keyword>
<dbReference type="PANTHER" id="PTHR18957">
    <property type="entry name" value="CENTLEIN"/>
    <property type="match status" value="1"/>
</dbReference>
<dbReference type="GO" id="GO:0005814">
    <property type="term" value="C:centriole"/>
    <property type="evidence" value="ECO:0007669"/>
    <property type="project" value="TreeGrafter"/>
</dbReference>
<accession>A0A5J5DMP4</accession>
<feature type="coiled-coil region" evidence="1">
    <location>
        <begin position="150"/>
        <end position="177"/>
    </location>
</feature>
<feature type="compositionally biased region" description="Basic and acidic residues" evidence="2">
    <location>
        <begin position="520"/>
        <end position="529"/>
    </location>
</feature>
<protein>
    <recommendedName>
        <fullName evidence="5">Centlein</fullName>
    </recommendedName>
</protein>
<proteinExistence type="predicted"/>
<feature type="coiled-coil region" evidence="1">
    <location>
        <begin position="722"/>
        <end position="784"/>
    </location>
</feature>
<feature type="coiled-coil region" evidence="1">
    <location>
        <begin position="260"/>
        <end position="365"/>
    </location>
</feature>
<comment type="caution">
    <text evidence="3">The sequence shown here is derived from an EMBL/GenBank/DDBJ whole genome shotgun (WGS) entry which is preliminary data.</text>
</comment>
<feature type="non-terminal residue" evidence="3">
    <location>
        <position position="1383"/>
    </location>
</feature>
<reference evidence="3 4" key="1">
    <citation type="submission" date="2019-08" db="EMBL/GenBank/DDBJ databases">
        <title>A chromosome-level genome assembly, high-density linkage maps, and genome scans reveal the genomic architecture of hybrid incompatibilities underlying speciation via character displacement in darters (Percidae: Etheostominae).</title>
        <authorList>
            <person name="Moran R.L."/>
            <person name="Catchen J.M."/>
            <person name="Fuller R.C."/>
        </authorList>
    </citation>
    <scope>NUCLEOTIDE SEQUENCE [LARGE SCALE GENOMIC DNA]</scope>
    <source>
        <strain evidence="3">EspeVRDwgs_2016</strain>
        <tissue evidence="3">Muscle</tissue>
    </source>
</reference>
<feature type="compositionally biased region" description="Low complexity" evidence="2">
    <location>
        <begin position="466"/>
        <end position="480"/>
    </location>
</feature>
<dbReference type="GO" id="GO:0010457">
    <property type="term" value="P:centriole-centriole cohesion"/>
    <property type="evidence" value="ECO:0007669"/>
    <property type="project" value="TreeGrafter"/>
</dbReference>
<dbReference type="PANTHER" id="PTHR18957:SF0">
    <property type="entry name" value="CENTLEIN"/>
    <property type="match status" value="1"/>
</dbReference>
<name>A0A5J5DMP4_9PERO</name>
<evidence type="ECO:0000313" key="4">
    <source>
        <dbReference type="Proteomes" id="UP000327493"/>
    </source>
</evidence>
<dbReference type="GO" id="GO:0005813">
    <property type="term" value="C:centrosome"/>
    <property type="evidence" value="ECO:0007669"/>
    <property type="project" value="TreeGrafter"/>
</dbReference>
<feature type="compositionally biased region" description="Basic and acidic residues" evidence="2">
    <location>
        <begin position="971"/>
        <end position="980"/>
    </location>
</feature>
<feature type="coiled-coil region" evidence="1">
    <location>
        <begin position="1113"/>
        <end position="1203"/>
    </location>
</feature>
<sequence length="1383" mass="158195">MSSKDDILVLEEHVKSLSDELMQCQADKEFVWSLWKRLQVANPDLTQAVSLVVERSFIAPIVNPSKYVGPLRLVGKHAPRECMCIVSPDAQEDIDMVIVSTPVKRWCPLGTAIHPPLPFLCGSCRVIGWLLRTCEKNKAENKDRKVLEILQSKDYKIQELEQKVTGQQQEINNLVQRRTTVDEESALMKKELTALREQLVNNRQELKPTHWPLYLHEPSSCGMARPTPANIWPHEPSHTTQVTLANQWPMQGAPAAKPEMKTKCRRKEEEERQVVQALEEEKEGLTSRWAALRADLEEKERQASSQRDQGDAAQNRVKELEKELHNAWQELSSLQSHSSSLTAQLSSKEREVAAKEGQLNQLRCEFAEVQTLYRQSTGHAAEQSLLIKQLEGLNLDTQKVLRNQEEAHTADTTSYQRLYKELSQCYQALVSSEANLRQSHQKLSSLLAQKDEHILQLQAQLQQQEQKQLQQQHHQQQAQHTPLYPSPNRQTNFKATVSEQVDAAAQRSSPDSDWAPTRGSDPRPEDKTLQQRSTSIVSGLRGAPVQRSRSLSPASTVELGSGRRRGAEQRIQDLEELLQLKIEENEELRSAHDKRRERLCLIQTNYKTVRDQLKGMEKSNVMPGGRMQRAEPWQLRQENSDAVWNELAYLKNLTRKLSIENCLWLENLRAGVEEELDMLRVQAAMDRATVKELHMCLASEHQELLRKVPKERQVKSSTPKKLSVSSERMEQSFKKIEQLERRMVSLEVETERLREEKEQLLQAKEDLAHNCRRLQASLDHLRTQEAVREEASQTQALAQGERHRSEIMALEGRLASSQKENTKLHHQLLKLRQELGIIRAARDFYRNRAAAPVRASGAASNISCKVKFKTTSLRGPLHLHSHRTISPNQAISWQGRSPSPTKDEWEDMSVDSDSGQEYVDSLNSVTSRTTPYRKQVNRKSYRCSRISITAAPVTKSNRKQPHVLAQDDEQHEPWDRGMRGEKRRWKRKRMLMKTQHCSSSSLQQRIESLQRHIDILRSARKDAVLSARELQKANEKITAQFNSLTEKLCSSNQLTQKLTSDLAGKEQQKKVLEMELEQWRQITLPQQIVPPAPVNAQCSCQGRIMPAPDNPSAQVLEAEVKQLQARLKSASAEVTRQVAANKALRGQLQEKEDKLRQLQDKASHTQRDVSMKRQLVEDLKTRLKFLQEMEKSYCGQVEELEKKEQRMYALQARVGASEQALAALEQTATQQMEGLTQQSSHALDRLQRQLGQAYSQLEQFHTFIKRVLLSLSFPHLTIYSKALGSEILLEVQEVKQQLMKRRRLRQSNAVAAKGGLSVKSMIKAKSIAASILNMSENDLADIMDTDQGAEARSESPRDQEWLDHLDHILQQKVRLTPIRSNDN</sequence>
<feature type="coiled-coil region" evidence="1">
    <location>
        <begin position="999"/>
        <end position="1082"/>
    </location>
</feature>
<feature type="region of interest" description="Disordered" evidence="2">
    <location>
        <begin position="954"/>
        <end position="982"/>
    </location>
</feature>
<dbReference type="InterPro" id="IPR038810">
    <property type="entry name" value="CNTLN"/>
</dbReference>
<keyword evidence="4" id="KW-1185">Reference proteome</keyword>
<feature type="region of interest" description="Disordered" evidence="2">
    <location>
        <begin position="890"/>
        <end position="918"/>
    </location>
</feature>
<evidence type="ECO:0000313" key="3">
    <source>
        <dbReference type="EMBL" id="KAA8594707.1"/>
    </source>
</evidence>
<evidence type="ECO:0008006" key="5">
    <source>
        <dbReference type="Google" id="ProtNLM"/>
    </source>
</evidence>